<accession>A0A2K3MNJ3</accession>
<proteinExistence type="inferred from homology"/>
<feature type="transmembrane region" description="Helical" evidence="6">
    <location>
        <begin position="90"/>
        <end position="111"/>
    </location>
</feature>
<evidence type="ECO:0000313" key="7">
    <source>
        <dbReference type="EMBL" id="PNX71349.1"/>
    </source>
</evidence>
<feature type="transmembrane region" description="Helical" evidence="6">
    <location>
        <begin position="32"/>
        <end position="52"/>
    </location>
</feature>
<keyword evidence="4 6" id="KW-1133">Transmembrane helix</keyword>
<comment type="similarity">
    <text evidence="1 6">Belongs to the copper transporter (Ctr) (TC 1.A.56) family. SLC31A subfamily.</text>
</comment>
<dbReference type="PANTHER" id="PTHR12483:SF126">
    <property type="entry name" value="COPPER TRANSPORT PROTEIN"/>
    <property type="match status" value="1"/>
</dbReference>
<evidence type="ECO:0000313" key="8">
    <source>
        <dbReference type="EMBL" id="PNX72322.1"/>
    </source>
</evidence>
<sequence>MMNMKKHMKMHMSLYWGKDAIVLFPEWPNQSVSMYFLAILFVFFLGMVIELLPNQPTIKQGTNHIKGGLIQAIIYFFRIIFHYFVMLAVMSFNIGIFIAAVAGHTLGFFLVKSRAIYVANKKQNLESSVAIDEI</sequence>
<dbReference type="EMBL" id="ASHM01010454">
    <property type="protein sequence ID" value="PNX92289.1"/>
    <property type="molecule type" value="Genomic_DNA"/>
</dbReference>
<organism evidence="9 10">
    <name type="scientific">Trifolium pratense</name>
    <name type="common">Red clover</name>
    <dbReference type="NCBI Taxonomy" id="57577"/>
    <lineage>
        <taxon>Eukaryota</taxon>
        <taxon>Viridiplantae</taxon>
        <taxon>Streptophyta</taxon>
        <taxon>Embryophyta</taxon>
        <taxon>Tracheophyta</taxon>
        <taxon>Spermatophyta</taxon>
        <taxon>Magnoliopsida</taxon>
        <taxon>eudicotyledons</taxon>
        <taxon>Gunneridae</taxon>
        <taxon>Pentapetalae</taxon>
        <taxon>rosids</taxon>
        <taxon>fabids</taxon>
        <taxon>Fabales</taxon>
        <taxon>Fabaceae</taxon>
        <taxon>Papilionoideae</taxon>
        <taxon>50 kb inversion clade</taxon>
        <taxon>NPAAA clade</taxon>
        <taxon>Hologalegina</taxon>
        <taxon>IRL clade</taxon>
        <taxon>Trifolieae</taxon>
        <taxon>Trifolium</taxon>
    </lineage>
</organism>
<reference evidence="9 10" key="2">
    <citation type="journal article" date="2017" name="Front. Plant Sci.">
        <title>Gene Classification and Mining of Molecular Markers Useful in Red Clover (Trifolium pratense) Breeding.</title>
        <authorList>
            <person name="Istvanek J."/>
            <person name="Dluhosova J."/>
            <person name="Dluhos P."/>
            <person name="Patkova L."/>
            <person name="Nedelnik J."/>
            <person name="Repkova J."/>
        </authorList>
    </citation>
    <scope>NUCLEOTIDE SEQUENCE [LARGE SCALE GENOMIC DNA]</scope>
    <source>
        <strain evidence="10">cv. Tatra</strain>
        <tissue evidence="9">Young leaves</tissue>
    </source>
</reference>
<dbReference type="PANTHER" id="PTHR12483">
    <property type="entry name" value="SOLUTE CARRIER FAMILY 31 COPPER TRANSPORTERS"/>
    <property type="match status" value="1"/>
</dbReference>
<evidence type="ECO:0000256" key="6">
    <source>
        <dbReference type="RuleBase" id="RU367022"/>
    </source>
</evidence>
<evidence type="ECO:0000256" key="1">
    <source>
        <dbReference type="ARBA" id="ARBA00006921"/>
    </source>
</evidence>
<dbReference type="AlphaFoldDB" id="A0A2K3MNJ3"/>
<evidence type="ECO:0000256" key="5">
    <source>
        <dbReference type="ARBA" id="ARBA00023136"/>
    </source>
</evidence>
<evidence type="ECO:0000256" key="4">
    <source>
        <dbReference type="ARBA" id="ARBA00022989"/>
    </source>
</evidence>
<dbReference type="EMBL" id="ASHM01024495">
    <property type="protein sequence ID" value="PNX72322.1"/>
    <property type="molecule type" value="Genomic_DNA"/>
</dbReference>
<keyword evidence="2 6" id="KW-0812">Transmembrane</keyword>
<protein>
    <recommendedName>
        <fullName evidence="6">Copper transport protein</fullName>
    </recommendedName>
</protein>
<keyword evidence="6" id="KW-0813">Transport</keyword>
<gene>
    <name evidence="9" type="ORF">L195_g015423</name>
    <name evidence="7" type="ORF">L195_g027225</name>
    <name evidence="8" type="ORF">L195_g028212</name>
</gene>
<evidence type="ECO:0000256" key="2">
    <source>
        <dbReference type="ARBA" id="ARBA00022692"/>
    </source>
</evidence>
<dbReference type="Proteomes" id="UP000236291">
    <property type="component" value="Unassembled WGS sequence"/>
</dbReference>
<comment type="subcellular location">
    <subcellularLocation>
        <location evidence="6">Membrane</location>
        <topology evidence="6">Multi-pass membrane protein</topology>
    </subcellularLocation>
</comment>
<evidence type="ECO:0000313" key="9">
    <source>
        <dbReference type="EMBL" id="PNX92289.1"/>
    </source>
</evidence>
<dbReference type="InterPro" id="IPR007274">
    <property type="entry name" value="Cop_transporter"/>
</dbReference>
<evidence type="ECO:0000313" key="10">
    <source>
        <dbReference type="Proteomes" id="UP000236291"/>
    </source>
</evidence>
<keyword evidence="6" id="KW-0406">Ion transport</keyword>
<keyword evidence="6" id="KW-0186">Copper</keyword>
<reference evidence="9 10" key="1">
    <citation type="journal article" date="2014" name="Am. J. Bot.">
        <title>Genome assembly and annotation for red clover (Trifolium pratense; Fabaceae).</title>
        <authorList>
            <person name="Istvanek J."/>
            <person name="Jaros M."/>
            <person name="Krenek A."/>
            <person name="Repkova J."/>
        </authorList>
    </citation>
    <scope>NUCLEOTIDE SEQUENCE [LARGE SCALE GENOMIC DNA]</scope>
    <source>
        <strain evidence="10">cv. Tatra</strain>
        <tissue evidence="9">Young leaves</tissue>
    </source>
</reference>
<dbReference type="EMBL" id="ASHM01023195">
    <property type="protein sequence ID" value="PNX71349.1"/>
    <property type="molecule type" value="Genomic_DNA"/>
</dbReference>
<keyword evidence="5 6" id="KW-0472">Membrane</keyword>
<evidence type="ECO:0000256" key="3">
    <source>
        <dbReference type="ARBA" id="ARBA00022796"/>
    </source>
</evidence>
<comment type="caution">
    <text evidence="9">The sequence shown here is derived from an EMBL/GenBank/DDBJ whole genome shotgun (WGS) entry which is preliminary data.</text>
</comment>
<name>A0A2K3MNJ3_TRIPR</name>
<dbReference type="GO" id="GO:0005886">
    <property type="term" value="C:plasma membrane"/>
    <property type="evidence" value="ECO:0007669"/>
    <property type="project" value="TreeGrafter"/>
</dbReference>
<dbReference type="GO" id="GO:0005375">
    <property type="term" value="F:copper ion transmembrane transporter activity"/>
    <property type="evidence" value="ECO:0007669"/>
    <property type="project" value="UniProtKB-UniRule"/>
</dbReference>
<feature type="transmembrane region" description="Helical" evidence="6">
    <location>
        <begin position="64"/>
        <end position="84"/>
    </location>
</feature>
<dbReference type="Pfam" id="PF04145">
    <property type="entry name" value="Ctr"/>
    <property type="match status" value="1"/>
</dbReference>
<keyword evidence="3 6" id="KW-0187">Copper transport</keyword>